<evidence type="ECO:0000313" key="10">
    <source>
        <dbReference type="EMBL" id="KAK9867355.1"/>
    </source>
</evidence>
<dbReference type="InterPro" id="IPR050162">
    <property type="entry name" value="MsrA_MetSO_reductase"/>
</dbReference>
<dbReference type="GO" id="GO:0034599">
    <property type="term" value="P:cellular response to oxidative stress"/>
    <property type="evidence" value="ECO:0007669"/>
    <property type="project" value="TreeGrafter"/>
</dbReference>
<dbReference type="EMBL" id="JALJOV010000092">
    <property type="protein sequence ID" value="KAK9867355.1"/>
    <property type="molecule type" value="Genomic_DNA"/>
</dbReference>
<evidence type="ECO:0000256" key="8">
    <source>
        <dbReference type="SAM" id="MobiDB-lite"/>
    </source>
</evidence>
<dbReference type="Gene3D" id="3.30.1060.10">
    <property type="entry name" value="Peptide methionine sulphoxide reductase MsrA"/>
    <property type="match status" value="1"/>
</dbReference>
<dbReference type="PANTHER" id="PTHR42799">
    <property type="entry name" value="MITOCHONDRIAL PEPTIDE METHIONINE SULFOXIDE REDUCTASE"/>
    <property type="match status" value="1"/>
</dbReference>
<feature type="region of interest" description="Disordered" evidence="8">
    <location>
        <begin position="239"/>
        <end position="259"/>
    </location>
</feature>
<keyword evidence="11" id="KW-1185">Reference proteome</keyword>
<dbReference type="GO" id="GO:0005737">
    <property type="term" value="C:cytoplasm"/>
    <property type="evidence" value="ECO:0007669"/>
    <property type="project" value="TreeGrafter"/>
</dbReference>
<evidence type="ECO:0000259" key="9">
    <source>
        <dbReference type="Pfam" id="PF01625"/>
    </source>
</evidence>
<accession>A0AAW1TCR0</accession>
<keyword evidence="3" id="KW-0560">Oxidoreductase</keyword>
<evidence type="ECO:0000256" key="6">
    <source>
        <dbReference type="ARBA" id="ARBA00047806"/>
    </source>
</evidence>
<comment type="catalytic activity">
    <reaction evidence="7">
        <text>[thioredoxin]-disulfide + L-methionine + H2O = L-methionine (S)-S-oxide + [thioredoxin]-dithiol</text>
        <dbReference type="Rhea" id="RHEA:19993"/>
        <dbReference type="Rhea" id="RHEA-COMP:10698"/>
        <dbReference type="Rhea" id="RHEA-COMP:10700"/>
        <dbReference type="ChEBI" id="CHEBI:15377"/>
        <dbReference type="ChEBI" id="CHEBI:29950"/>
        <dbReference type="ChEBI" id="CHEBI:50058"/>
        <dbReference type="ChEBI" id="CHEBI:57844"/>
        <dbReference type="ChEBI" id="CHEBI:58772"/>
        <dbReference type="EC" id="1.8.4.11"/>
    </reaction>
</comment>
<protein>
    <recommendedName>
        <fullName evidence="2">peptide-methionine (S)-S-oxide reductase</fullName>
        <ecNumber evidence="2">1.8.4.11</ecNumber>
    </recommendedName>
    <alternativeName>
        <fullName evidence="5">Peptide-methionine (S)-S-oxide reductase</fullName>
    </alternativeName>
    <alternativeName>
        <fullName evidence="4">Protein-methionine-S-oxide reductase</fullName>
    </alternativeName>
</protein>
<comment type="similarity">
    <text evidence="1">Belongs to the MsrA Met sulfoxide reductase family.</text>
</comment>
<dbReference type="InterPro" id="IPR002569">
    <property type="entry name" value="Met_Sox_Rdtase_MsrA_dom"/>
</dbReference>
<dbReference type="EC" id="1.8.4.11" evidence="2"/>
<evidence type="ECO:0000256" key="4">
    <source>
        <dbReference type="ARBA" id="ARBA00030273"/>
    </source>
</evidence>
<evidence type="ECO:0000256" key="2">
    <source>
        <dbReference type="ARBA" id="ARBA00012502"/>
    </source>
</evidence>
<comment type="caution">
    <text evidence="10">The sequence shown here is derived from an EMBL/GenBank/DDBJ whole genome shotgun (WGS) entry which is preliminary data.</text>
</comment>
<name>A0AAW1TCR0_9CHLO</name>
<reference evidence="10 11" key="1">
    <citation type="journal article" date="2024" name="Nat. Commun.">
        <title>Phylogenomics reveals the evolutionary origins of lichenization in chlorophyte algae.</title>
        <authorList>
            <person name="Puginier C."/>
            <person name="Libourel C."/>
            <person name="Otte J."/>
            <person name="Skaloud P."/>
            <person name="Haon M."/>
            <person name="Grisel S."/>
            <person name="Petersen M."/>
            <person name="Berrin J.G."/>
            <person name="Delaux P.M."/>
            <person name="Dal Grande F."/>
            <person name="Keller J."/>
        </authorList>
    </citation>
    <scope>NUCLEOTIDE SEQUENCE [LARGE SCALE GENOMIC DNA]</scope>
    <source>
        <strain evidence="10 11">SAG 2523</strain>
    </source>
</reference>
<dbReference type="GO" id="GO:0008113">
    <property type="term" value="F:peptide-methionine (S)-S-oxide reductase activity"/>
    <property type="evidence" value="ECO:0007669"/>
    <property type="project" value="UniProtKB-EC"/>
</dbReference>
<dbReference type="NCBIfam" id="TIGR00401">
    <property type="entry name" value="msrA"/>
    <property type="match status" value="1"/>
</dbReference>
<dbReference type="PANTHER" id="PTHR42799:SF2">
    <property type="entry name" value="MITOCHONDRIAL PEPTIDE METHIONINE SULFOXIDE REDUCTASE"/>
    <property type="match status" value="1"/>
</dbReference>
<feature type="domain" description="Peptide methionine sulphoxide reductase MsrA" evidence="9">
    <location>
        <begin position="85"/>
        <end position="237"/>
    </location>
</feature>
<proteinExistence type="inferred from homology"/>
<gene>
    <name evidence="10" type="ORF">WJX84_002566</name>
</gene>
<dbReference type="HAMAP" id="MF_01401">
    <property type="entry name" value="MsrA"/>
    <property type="match status" value="1"/>
</dbReference>
<sequence length="259" mass="27889">MVYCSLTKGLPSVCRLAQRSSCNFTSVATNTCVSRLAPASATPARPASGLTSRSKKETGRKLSSFVVMAGCQIAPATAPNSHELATFAGGCFWGTELAFQRVPGVAKTFAGYTQGQQKGPTYESVCSGRSGHTEAILVEYDPKECSYDSLLTAFFASVDPTTVNQQGGDMGTQYRSGIYYHNDEQKVAAEKAIAKANEQLQNGSFRRVRGGKKVVSELLPATDFYIAEDYHQQYLEKGGRFGRPQNASKGASEPIRCYG</sequence>
<evidence type="ECO:0000256" key="5">
    <source>
        <dbReference type="ARBA" id="ARBA00030643"/>
    </source>
</evidence>
<organism evidence="10 11">
    <name type="scientific">Apatococcus fuscideae</name>
    <dbReference type="NCBI Taxonomy" id="2026836"/>
    <lineage>
        <taxon>Eukaryota</taxon>
        <taxon>Viridiplantae</taxon>
        <taxon>Chlorophyta</taxon>
        <taxon>core chlorophytes</taxon>
        <taxon>Trebouxiophyceae</taxon>
        <taxon>Chlorellales</taxon>
        <taxon>Chlorellaceae</taxon>
        <taxon>Apatococcus</taxon>
    </lineage>
</organism>
<dbReference type="AlphaFoldDB" id="A0AAW1TCR0"/>
<dbReference type="InterPro" id="IPR036509">
    <property type="entry name" value="Met_Sox_Rdtase_MsrA_sf"/>
</dbReference>
<dbReference type="Proteomes" id="UP001485043">
    <property type="component" value="Unassembled WGS sequence"/>
</dbReference>
<evidence type="ECO:0000256" key="1">
    <source>
        <dbReference type="ARBA" id="ARBA00005591"/>
    </source>
</evidence>
<dbReference type="Pfam" id="PF01625">
    <property type="entry name" value="PMSR"/>
    <property type="match status" value="1"/>
</dbReference>
<dbReference type="FunFam" id="3.30.1060.10:FF:000002">
    <property type="entry name" value="Peptide methionine sulfoxide reductase"/>
    <property type="match status" value="1"/>
</dbReference>
<evidence type="ECO:0000256" key="7">
    <source>
        <dbReference type="ARBA" id="ARBA00048782"/>
    </source>
</evidence>
<evidence type="ECO:0000256" key="3">
    <source>
        <dbReference type="ARBA" id="ARBA00023002"/>
    </source>
</evidence>
<evidence type="ECO:0000313" key="11">
    <source>
        <dbReference type="Proteomes" id="UP001485043"/>
    </source>
</evidence>
<dbReference type="SUPFAM" id="SSF55068">
    <property type="entry name" value="Peptide methionine sulfoxide reductase"/>
    <property type="match status" value="1"/>
</dbReference>
<comment type="catalytic activity">
    <reaction evidence="6">
        <text>L-methionyl-[protein] + [thioredoxin]-disulfide + H2O = L-methionyl-(S)-S-oxide-[protein] + [thioredoxin]-dithiol</text>
        <dbReference type="Rhea" id="RHEA:14217"/>
        <dbReference type="Rhea" id="RHEA-COMP:10698"/>
        <dbReference type="Rhea" id="RHEA-COMP:10700"/>
        <dbReference type="Rhea" id="RHEA-COMP:12313"/>
        <dbReference type="Rhea" id="RHEA-COMP:12315"/>
        <dbReference type="ChEBI" id="CHEBI:15377"/>
        <dbReference type="ChEBI" id="CHEBI:16044"/>
        <dbReference type="ChEBI" id="CHEBI:29950"/>
        <dbReference type="ChEBI" id="CHEBI:44120"/>
        <dbReference type="ChEBI" id="CHEBI:50058"/>
        <dbReference type="EC" id="1.8.4.11"/>
    </reaction>
</comment>